<name>A0ABN0UX53_9ACTN</name>
<keyword evidence="3" id="KW-1185">Reference proteome</keyword>
<evidence type="ECO:0000256" key="1">
    <source>
        <dbReference type="SAM" id="MobiDB-lite"/>
    </source>
</evidence>
<feature type="region of interest" description="Disordered" evidence="1">
    <location>
        <begin position="114"/>
        <end position="161"/>
    </location>
</feature>
<dbReference type="Proteomes" id="UP001500967">
    <property type="component" value="Unassembled WGS sequence"/>
</dbReference>
<feature type="region of interest" description="Disordered" evidence="1">
    <location>
        <begin position="1"/>
        <end position="23"/>
    </location>
</feature>
<protein>
    <submittedName>
        <fullName evidence="2">Uncharacterized protein</fullName>
    </submittedName>
</protein>
<proteinExistence type="predicted"/>
<comment type="caution">
    <text evidence="2">The sequence shown here is derived from an EMBL/GenBank/DDBJ whole genome shotgun (WGS) entry which is preliminary data.</text>
</comment>
<sequence length="265" mass="28552">MTRRRPPLAERRPASAVSPGHVPTHVVSGSGSALSLRVGGDGVVLGHQQSAPLSVRLFRSAHTRALFVGSPACAQLIAYRALATGAHVIVNTARPRVWAPIAAHGALIQPFDAHPETADGLPVPPFDTHSETADGLPVPPTHNGEPDLTNQDTRNKPTPEAAHRTQPLLYINDAPTPPDLPTTPWTTVLTIREALTPRETTLIDHADLLLLQPLTPQETALIPQKISPHQPPTTLTIVDRHRVRSGHLHITPVENHYFGPALRGR</sequence>
<reference evidence="2 3" key="1">
    <citation type="journal article" date="2019" name="Int. J. Syst. Evol. Microbiol.">
        <title>The Global Catalogue of Microorganisms (GCM) 10K type strain sequencing project: providing services to taxonomists for standard genome sequencing and annotation.</title>
        <authorList>
            <consortium name="The Broad Institute Genomics Platform"/>
            <consortium name="The Broad Institute Genome Sequencing Center for Infectious Disease"/>
            <person name="Wu L."/>
            <person name="Ma J."/>
        </authorList>
    </citation>
    <scope>NUCLEOTIDE SEQUENCE [LARGE SCALE GENOMIC DNA]</scope>
    <source>
        <strain evidence="2 3">JCM 10425</strain>
    </source>
</reference>
<evidence type="ECO:0000313" key="2">
    <source>
        <dbReference type="EMBL" id="GAA0263837.1"/>
    </source>
</evidence>
<evidence type="ECO:0000313" key="3">
    <source>
        <dbReference type="Proteomes" id="UP001500967"/>
    </source>
</evidence>
<dbReference type="EMBL" id="BAAAGX010000023">
    <property type="protein sequence ID" value="GAA0263837.1"/>
    <property type="molecule type" value="Genomic_DNA"/>
</dbReference>
<organism evidence="2 3">
    <name type="scientific">Cryptosporangium japonicum</name>
    <dbReference type="NCBI Taxonomy" id="80872"/>
    <lineage>
        <taxon>Bacteria</taxon>
        <taxon>Bacillati</taxon>
        <taxon>Actinomycetota</taxon>
        <taxon>Actinomycetes</taxon>
        <taxon>Cryptosporangiales</taxon>
        <taxon>Cryptosporangiaceae</taxon>
        <taxon>Cryptosporangium</taxon>
    </lineage>
</organism>
<accession>A0ABN0UX53</accession>
<gene>
    <name evidence="2" type="ORF">GCM10009539_57470</name>
</gene>